<dbReference type="EMBL" id="JASSZA010000001">
    <property type="protein sequence ID" value="KAK2119692.1"/>
    <property type="molecule type" value="Genomic_DNA"/>
</dbReference>
<feature type="non-terminal residue" evidence="1">
    <location>
        <position position="68"/>
    </location>
</feature>
<proteinExistence type="predicted"/>
<reference evidence="1 2" key="1">
    <citation type="submission" date="2023-05" db="EMBL/GenBank/DDBJ databases">
        <title>B98-5 Cell Line De Novo Hybrid Assembly: An Optical Mapping Approach.</title>
        <authorList>
            <person name="Kananen K."/>
            <person name="Auerbach J.A."/>
            <person name="Kautto E."/>
            <person name="Blachly J.S."/>
        </authorList>
    </citation>
    <scope>NUCLEOTIDE SEQUENCE [LARGE SCALE GENOMIC DNA]</scope>
    <source>
        <strain evidence="1">B95-8</strain>
        <tissue evidence="1">Cell line</tissue>
    </source>
</reference>
<keyword evidence="2" id="KW-1185">Reference proteome</keyword>
<evidence type="ECO:0000313" key="2">
    <source>
        <dbReference type="Proteomes" id="UP001266305"/>
    </source>
</evidence>
<protein>
    <submittedName>
        <fullName evidence="1">Uncharacterized protein</fullName>
    </submittedName>
</protein>
<name>A0ABQ9WH99_SAGOE</name>
<comment type="caution">
    <text evidence="1">The sequence shown here is derived from an EMBL/GenBank/DDBJ whole genome shotgun (WGS) entry which is preliminary data.</text>
</comment>
<sequence>MVLTSSTAALSHAPLQMRSWAHLAQPTEQQEQQIFLQKVHLHFLHFQDPAEVQEPPVARNSCSSFGTK</sequence>
<organism evidence="1 2">
    <name type="scientific">Saguinus oedipus</name>
    <name type="common">Cotton-top tamarin</name>
    <name type="synonym">Oedipomidas oedipus</name>
    <dbReference type="NCBI Taxonomy" id="9490"/>
    <lineage>
        <taxon>Eukaryota</taxon>
        <taxon>Metazoa</taxon>
        <taxon>Chordata</taxon>
        <taxon>Craniata</taxon>
        <taxon>Vertebrata</taxon>
        <taxon>Euteleostomi</taxon>
        <taxon>Mammalia</taxon>
        <taxon>Eutheria</taxon>
        <taxon>Euarchontoglires</taxon>
        <taxon>Primates</taxon>
        <taxon>Haplorrhini</taxon>
        <taxon>Platyrrhini</taxon>
        <taxon>Cebidae</taxon>
        <taxon>Callitrichinae</taxon>
        <taxon>Saguinus</taxon>
    </lineage>
</organism>
<gene>
    <name evidence="1" type="ORF">P7K49_001078</name>
</gene>
<dbReference type="Proteomes" id="UP001266305">
    <property type="component" value="Unassembled WGS sequence"/>
</dbReference>
<evidence type="ECO:0000313" key="1">
    <source>
        <dbReference type="EMBL" id="KAK2119692.1"/>
    </source>
</evidence>
<accession>A0ABQ9WH99</accession>